<feature type="domain" description="Protein kinase" evidence="11">
    <location>
        <begin position="37"/>
        <end position="324"/>
    </location>
</feature>
<evidence type="ECO:0000256" key="7">
    <source>
        <dbReference type="ARBA" id="ARBA00048679"/>
    </source>
</evidence>
<dbReference type="PROSITE" id="PS00108">
    <property type="entry name" value="PROTEIN_KINASE_ST"/>
    <property type="match status" value="1"/>
</dbReference>
<dbReference type="FunFam" id="1.10.510.10:FF:000059">
    <property type="entry name" value="Casein kinase II subunit alpha"/>
    <property type="match status" value="1"/>
</dbReference>
<dbReference type="EMBL" id="LGAV01000002">
    <property type="protein sequence ID" value="KOS15256.1"/>
    <property type="molecule type" value="Genomic_DNA"/>
</dbReference>
<comment type="subcellular location">
    <subcellularLocation>
        <location evidence="10">Nucleus</location>
    </subcellularLocation>
</comment>
<feature type="binding site" evidence="8">
    <location>
        <position position="68"/>
    </location>
    <ligand>
        <name>ATP</name>
        <dbReference type="ChEBI" id="CHEBI:30616"/>
    </ligand>
</feature>
<dbReference type="GO" id="GO:0005634">
    <property type="term" value="C:nucleus"/>
    <property type="evidence" value="ECO:0007669"/>
    <property type="project" value="UniProtKB-SubCell"/>
</dbReference>
<dbReference type="GO" id="GO:0051726">
    <property type="term" value="P:regulation of cell cycle"/>
    <property type="evidence" value="ECO:0007669"/>
    <property type="project" value="TreeGrafter"/>
</dbReference>
<gene>
    <name evidence="12" type="ORF">Malapachy_2274</name>
</gene>
<sequence>MAGMSVARVYANANETRGREWWDYDNLALQWGTQDNYEILQKVGRGKYSEVFEGVNVSTPSYDKCIIKVLKPVKKKKIKREIKILQNLMGGPNVVQLIDVVRDPQSKTPSIVTEYVNNTDFKVLYPTLTDHDVRYYIFELLKALDFCHSRGIMHRDVKPHNVMIDHEKRQLRLIDWGLAEFYHPYTEYNVRVASRYFKGPELLVDFQEYDYSLDMWSLGCMFASMIFRKEPFFHGHDNYDQLVKICKVLGTDELFVYLDKYKIELDSHYDVILGRYPRKPWSRFVNPDNQRYISDEAIDFLDKLLRYDHQDRLTAQEAQAHPYFDPVRPDSSVTKS</sequence>
<dbReference type="PANTHER" id="PTHR24054:SF0">
    <property type="entry name" value="CASEIN KINASE II SUBUNIT ALPHA"/>
    <property type="match status" value="1"/>
</dbReference>
<evidence type="ECO:0000256" key="4">
    <source>
        <dbReference type="ARBA" id="ARBA00022777"/>
    </source>
</evidence>
<dbReference type="VEuPathDB" id="FungiDB:Malapachy_2274"/>
<dbReference type="SMART" id="SM00220">
    <property type="entry name" value="S_TKc"/>
    <property type="match status" value="1"/>
</dbReference>
<keyword evidence="1 9" id="KW-0723">Serine/threonine-protein kinase</keyword>
<dbReference type="GO" id="GO:0004674">
    <property type="term" value="F:protein serine/threonine kinase activity"/>
    <property type="evidence" value="ECO:0007669"/>
    <property type="project" value="UniProtKB-UniRule"/>
</dbReference>
<dbReference type="STRING" id="77020.A0A0M8MM44"/>
<dbReference type="Pfam" id="PF00069">
    <property type="entry name" value="Pkinase"/>
    <property type="match status" value="1"/>
</dbReference>
<dbReference type="Gene3D" id="1.10.510.10">
    <property type="entry name" value="Transferase(Phosphotransferase) domain 1"/>
    <property type="match status" value="1"/>
</dbReference>
<dbReference type="GO" id="GO:0006974">
    <property type="term" value="P:DNA damage response"/>
    <property type="evidence" value="ECO:0007669"/>
    <property type="project" value="TreeGrafter"/>
</dbReference>
<dbReference type="EC" id="2.7.11.1" evidence="10"/>
<evidence type="ECO:0000256" key="8">
    <source>
        <dbReference type="PROSITE-ProRule" id="PRU10141"/>
    </source>
</evidence>
<evidence type="ECO:0000313" key="13">
    <source>
        <dbReference type="Proteomes" id="UP000037751"/>
    </source>
</evidence>
<evidence type="ECO:0000313" key="12">
    <source>
        <dbReference type="EMBL" id="KOS15256.1"/>
    </source>
</evidence>
<dbReference type="SUPFAM" id="SSF56112">
    <property type="entry name" value="Protein kinase-like (PK-like)"/>
    <property type="match status" value="1"/>
</dbReference>
<keyword evidence="4 10" id="KW-0418">Kinase</keyword>
<dbReference type="InterPro" id="IPR045216">
    <property type="entry name" value="CK2_alpha"/>
</dbReference>
<dbReference type="InterPro" id="IPR017441">
    <property type="entry name" value="Protein_kinase_ATP_BS"/>
</dbReference>
<dbReference type="FunFam" id="3.30.200.20:FF:000088">
    <property type="entry name" value="Casein kinase II subunit alpha"/>
    <property type="match status" value="1"/>
</dbReference>
<evidence type="ECO:0000259" key="11">
    <source>
        <dbReference type="PROSITE" id="PS50011"/>
    </source>
</evidence>
<keyword evidence="5 8" id="KW-0067">ATP-binding</keyword>
<comment type="catalytic activity">
    <reaction evidence="7 10">
        <text>L-seryl-[protein] + ATP = O-phospho-L-seryl-[protein] + ADP + H(+)</text>
        <dbReference type="Rhea" id="RHEA:17989"/>
        <dbReference type="Rhea" id="RHEA-COMP:9863"/>
        <dbReference type="Rhea" id="RHEA-COMP:11604"/>
        <dbReference type="ChEBI" id="CHEBI:15378"/>
        <dbReference type="ChEBI" id="CHEBI:29999"/>
        <dbReference type="ChEBI" id="CHEBI:30616"/>
        <dbReference type="ChEBI" id="CHEBI:83421"/>
        <dbReference type="ChEBI" id="CHEBI:456216"/>
        <dbReference type="EC" id="2.7.11.1"/>
    </reaction>
</comment>
<evidence type="ECO:0000256" key="9">
    <source>
        <dbReference type="RuleBase" id="RU000304"/>
    </source>
</evidence>
<evidence type="ECO:0000256" key="1">
    <source>
        <dbReference type="ARBA" id="ARBA00022527"/>
    </source>
</evidence>
<dbReference type="PROSITE" id="PS00107">
    <property type="entry name" value="PROTEIN_KINASE_ATP"/>
    <property type="match status" value="1"/>
</dbReference>
<dbReference type="CDD" id="cd14132">
    <property type="entry name" value="STKc_CK2_alpha"/>
    <property type="match status" value="1"/>
</dbReference>
<comment type="caution">
    <text evidence="12">The sequence shown here is derived from an EMBL/GenBank/DDBJ whole genome shotgun (WGS) entry which is preliminary data.</text>
</comment>
<proteinExistence type="inferred from homology"/>
<dbReference type="GO" id="GO:0006359">
    <property type="term" value="P:regulation of transcription by RNA polymerase III"/>
    <property type="evidence" value="ECO:0007669"/>
    <property type="project" value="TreeGrafter"/>
</dbReference>
<keyword evidence="13" id="KW-1185">Reference proteome</keyword>
<evidence type="ECO:0000256" key="2">
    <source>
        <dbReference type="ARBA" id="ARBA00022679"/>
    </source>
</evidence>
<comment type="catalytic activity">
    <reaction evidence="6 10">
        <text>L-threonyl-[protein] + ATP = O-phospho-L-threonyl-[protein] + ADP + H(+)</text>
        <dbReference type="Rhea" id="RHEA:46608"/>
        <dbReference type="Rhea" id="RHEA-COMP:11060"/>
        <dbReference type="Rhea" id="RHEA-COMP:11605"/>
        <dbReference type="ChEBI" id="CHEBI:15378"/>
        <dbReference type="ChEBI" id="CHEBI:30013"/>
        <dbReference type="ChEBI" id="CHEBI:30616"/>
        <dbReference type="ChEBI" id="CHEBI:61977"/>
        <dbReference type="ChEBI" id="CHEBI:456216"/>
        <dbReference type="EC" id="2.7.11.1"/>
    </reaction>
</comment>
<keyword evidence="3 8" id="KW-0547">Nucleotide-binding</keyword>
<dbReference type="GO" id="GO:0006356">
    <property type="term" value="P:regulation of transcription by RNA polymerase I"/>
    <property type="evidence" value="ECO:0007669"/>
    <property type="project" value="TreeGrafter"/>
</dbReference>
<name>A0A0M8MM44_9BASI</name>
<keyword evidence="10" id="KW-0539">Nucleus</keyword>
<dbReference type="RefSeq" id="XP_017992888.1">
    <property type="nucleotide sequence ID" value="XM_018136766.1"/>
</dbReference>
<dbReference type="InterPro" id="IPR000719">
    <property type="entry name" value="Prot_kinase_dom"/>
</dbReference>
<dbReference type="Proteomes" id="UP000037751">
    <property type="component" value="Unassembled WGS sequence"/>
</dbReference>
<dbReference type="GO" id="GO:0005524">
    <property type="term" value="F:ATP binding"/>
    <property type="evidence" value="ECO:0007669"/>
    <property type="project" value="UniProtKB-UniRule"/>
</dbReference>
<evidence type="ECO:0000256" key="10">
    <source>
        <dbReference type="RuleBase" id="RU369118"/>
    </source>
</evidence>
<evidence type="ECO:0000256" key="5">
    <source>
        <dbReference type="ARBA" id="ARBA00022840"/>
    </source>
</evidence>
<organism evidence="12 13">
    <name type="scientific">Malassezia pachydermatis</name>
    <dbReference type="NCBI Taxonomy" id="77020"/>
    <lineage>
        <taxon>Eukaryota</taxon>
        <taxon>Fungi</taxon>
        <taxon>Dikarya</taxon>
        <taxon>Basidiomycota</taxon>
        <taxon>Ustilaginomycotina</taxon>
        <taxon>Malasseziomycetes</taxon>
        <taxon>Malasseziales</taxon>
        <taxon>Malasseziaceae</taxon>
        <taxon>Malassezia</taxon>
    </lineage>
</organism>
<comment type="similarity">
    <text evidence="10">Belongs to the protein kinase superfamily. Ser/Thr protein kinase family. CK2 subfamily.</text>
</comment>
<dbReference type="GO" id="GO:0106310">
    <property type="term" value="F:protein serine kinase activity"/>
    <property type="evidence" value="ECO:0007669"/>
    <property type="project" value="UniProtKB-UniRule"/>
</dbReference>
<dbReference type="OrthoDB" id="10254671at2759"/>
<evidence type="ECO:0000256" key="3">
    <source>
        <dbReference type="ARBA" id="ARBA00022741"/>
    </source>
</evidence>
<dbReference type="InterPro" id="IPR008271">
    <property type="entry name" value="Ser/Thr_kinase_AS"/>
</dbReference>
<protein>
    <recommendedName>
        <fullName evidence="10">Casein kinase II subunit alpha</fullName>
        <shortName evidence="10">CK II alpha</shortName>
        <ecNumber evidence="10">2.7.11.1</ecNumber>
    </recommendedName>
</protein>
<dbReference type="GO" id="GO:0005956">
    <property type="term" value="C:protein kinase CK2 complex"/>
    <property type="evidence" value="ECO:0007669"/>
    <property type="project" value="TreeGrafter"/>
</dbReference>
<keyword evidence="2 10" id="KW-0808">Transferase</keyword>
<dbReference type="Gene3D" id="3.30.200.20">
    <property type="entry name" value="Phosphorylase Kinase, domain 1"/>
    <property type="match status" value="1"/>
</dbReference>
<evidence type="ECO:0000256" key="6">
    <source>
        <dbReference type="ARBA" id="ARBA00047899"/>
    </source>
</evidence>
<dbReference type="PANTHER" id="PTHR24054">
    <property type="entry name" value="CASEIN KINASE II SUBUNIT ALPHA"/>
    <property type="match status" value="1"/>
</dbReference>
<accession>A0A0M8MM44</accession>
<comment type="subunit">
    <text evidence="10">Heterotetramer.</text>
</comment>
<dbReference type="AlphaFoldDB" id="A0A0M8MM44"/>
<dbReference type="GO" id="GO:0005829">
    <property type="term" value="C:cytosol"/>
    <property type="evidence" value="ECO:0007669"/>
    <property type="project" value="TreeGrafter"/>
</dbReference>
<dbReference type="InterPro" id="IPR011009">
    <property type="entry name" value="Kinase-like_dom_sf"/>
</dbReference>
<reference evidence="12 13" key="1">
    <citation type="submission" date="2015-07" db="EMBL/GenBank/DDBJ databases">
        <title>Draft Genome Sequence of Malassezia furfur CBS1878 and Malassezia pachydermatis CBS1879.</title>
        <authorList>
            <person name="Triana S."/>
            <person name="Ohm R."/>
            <person name="Gonzalez A."/>
            <person name="DeCock H."/>
            <person name="Restrepo S."/>
            <person name="Celis A."/>
        </authorList>
    </citation>
    <scope>NUCLEOTIDE SEQUENCE [LARGE SCALE GENOMIC DNA]</scope>
    <source>
        <strain evidence="12 13">CBS 1879</strain>
    </source>
</reference>
<comment type="function">
    <text evidence="10">Catalytic subunit of a constitutively active serine/threonine-protein kinase complex that phosphorylates a large number of substrates containing acidic residues C-terminal to the phosphorylated serine or threonine.</text>
</comment>
<dbReference type="PROSITE" id="PS50011">
    <property type="entry name" value="PROTEIN_KINASE_DOM"/>
    <property type="match status" value="1"/>
</dbReference>
<dbReference type="GeneID" id="28728641"/>